<evidence type="ECO:0000313" key="3">
    <source>
        <dbReference type="EMBL" id="CAB9515332.1"/>
    </source>
</evidence>
<dbReference type="InterPro" id="IPR044522">
    <property type="entry name" value="TSO1-like"/>
</dbReference>
<feature type="region of interest" description="Disordered" evidence="2">
    <location>
        <begin position="234"/>
        <end position="265"/>
    </location>
</feature>
<accession>A0A9N8E600</accession>
<keyword evidence="1" id="KW-0175">Coiled coil</keyword>
<organism evidence="3 4">
    <name type="scientific">Seminavis robusta</name>
    <dbReference type="NCBI Taxonomy" id="568900"/>
    <lineage>
        <taxon>Eukaryota</taxon>
        <taxon>Sar</taxon>
        <taxon>Stramenopiles</taxon>
        <taxon>Ochrophyta</taxon>
        <taxon>Bacillariophyta</taxon>
        <taxon>Bacillariophyceae</taxon>
        <taxon>Bacillariophycidae</taxon>
        <taxon>Naviculales</taxon>
        <taxon>Naviculaceae</taxon>
        <taxon>Seminavis</taxon>
    </lineage>
</organism>
<dbReference type="Proteomes" id="UP001153069">
    <property type="component" value="Unassembled WGS sequence"/>
</dbReference>
<feature type="coiled-coil region" evidence="1">
    <location>
        <begin position="414"/>
        <end position="441"/>
    </location>
</feature>
<gene>
    <name evidence="3" type="ORF">SEMRO_708_G190760.1</name>
</gene>
<name>A0A9N8E600_9STRA</name>
<evidence type="ECO:0000256" key="1">
    <source>
        <dbReference type="SAM" id="Coils"/>
    </source>
</evidence>
<feature type="compositionally biased region" description="Basic and acidic residues" evidence="2">
    <location>
        <begin position="1"/>
        <end position="19"/>
    </location>
</feature>
<feature type="compositionally biased region" description="Basic and acidic residues" evidence="2">
    <location>
        <begin position="86"/>
        <end position="102"/>
    </location>
</feature>
<feature type="compositionally biased region" description="Low complexity" evidence="2">
    <location>
        <begin position="663"/>
        <end position="692"/>
    </location>
</feature>
<dbReference type="PANTHER" id="PTHR46159">
    <property type="entry name" value="PROTEIN TESMIN/TSO1-LIKE CXC 2"/>
    <property type="match status" value="1"/>
</dbReference>
<sequence length="734" mass="82033">MDESNKDGNDADEIGKTIEDETTTMSVDPLATTDTSTSTPPDDPAGDEVDLKDGEKKEEKEQDPVVPVDVGEAAKTNDDDNGNDDGSDKKDQAKENEPKKDATSSTVAEAPKDKDQVMTDQGKKDADSQGQDKAEEPKDQEQQDQVMEERDQELQVMKDKDQVMKDAERQDQGKDQVMKDQSKKDQAVDKDKVDEADSQGKEKAVEAEASEAATEKEKVQAKAVEASASVAATDKTATATEKAAKDKAPVEKEKAKTAVEKPVKPKKPVKKKDSCCCKWVNCAELQSQLYDGDLRKGLVAIPNVSGALQKSFCRHLGVEPDTPPQRFVIAKHHWPLALLQDNMVQKRRWTTPLTLLEACRLLHMVEKKDSYKQSTTTNTHDIVYCQAPNVPLQVVEQACWSDDADDEHEAARILNNRNEIIERLLKENAKLKANSEKSKDTNNTLAKQLRKLEKIKSLANSPHWISTNTLLEFLNNHYGGLTRYTIQSDEWHANNPNAAKELFGYPTWAITKEKICERFPTLLEKGPLVTPPRMFQSKKGVLQLDDVSEFEKCLCVKLMDRTGLTKTRAALLFGRQDRTVTYWRQAWCPQWGIARDGLEQSKHKAHLNQSTRKTPRKPTGIAATNNTKKMVLKKRKSPTPDEDPGAAAAAAQHPFHSYHQFLQQQQQHQQQQQQQQHQQQAHHAPQAAHHQPQQPPGGYGYPDATMAAAAVLPNAAAATNAKQRRTMYNPYAQL</sequence>
<proteinExistence type="predicted"/>
<evidence type="ECO:0000313" key="4">
    <source>
        <dbReference type="Proteomes" id="UP001153069"/>
    </source>
</evidence>
<keyword evidence="4" id="KW-1185">Reference proteome</keyword>
<dbReference type="AlphaFoldDB" id="A0A9N8E600"/>
<comment type="caution">
    <text evidence="3">The sequence shown here is derived from an EMBL/GenBank/DDBJ whole genome shotgun (WGS) entry which is preliminary data.</text>
</comment>
<reference evidence="3" key="1">
    <citation type="submission" date="2020-06" db="EMBL/GenBank/DDBJ databases">
        <authorList>
            <consortium name="Plant Systems Biology data submission"/>
        </authorList>
    </citation>
    <scope>NUCLEOTIDE SEQUENCE</scope>
    <source>
        <strain evidence="3">D6</strain>
    </source>
</reference>
<feature type="region of interest" description="Disordered" evidence="2">
    <location>
        <begin position="1"/>
        <end position="218"/>
    </location>
</feature>
<dbReference type="GO" id="GO:0003700">
    <property type="term" value="F:DNA-binding transcription factor activity"/>
    <property type="evidence" value="ECO:0007669"/>
    <property type="project" value="InterPro"/>
</dbReference>
<protein>
    <submittedName>
        <fullName evidence="3">Uncharacterized protein</fullName>
    </submittedName>
</protein>
<feature type="compositionally biased region" description="Basic and acidic residues" evidence="2">
    <location>
        <begin position="110"/>
        <end position="206"/>
    </location>
</feature>
<feature type="region of interest" description="Disordered" evidence="2">
    <location>
        <begin position="602"/>
        <end position="702"/>
    </location>
</feature>
<feature type="compositionally biased region" description="Basic and acidic residues" evidence="2">
    <location>
        <begin position="49"/>
        <end position="63"/>
    </location>
</feature>
<dbReference type="EMBL" id="CAICTM010000707">
    <property type="protein sequence ID" value="CAB9515332.1"/>
    <property type="molecule type" value="Genomic_DNA"/>
</dbReference>
<evidence type="ECO:0000256" key="2">
    <source>
        <dbReference type="SAM" id="MobiDB-lite"/>
    </source>
</evidence>
<feature type="compositionally biased region" description="Basic and acidic residues" evidence="2">
    <location>
        <begin position="242"/>
        <end position="263"/>
    </location>
</feature>
<dbReference type="PANTHER" id="PTHR46159:SF2">
    <property type="entry name" value="OS05G0509400 PROTEIN"/>
    <property type="match status" value="1"/>
</dbReference>